<dbReference type="Pfam" id="PF02151">
    <property type="entry name" value="UVR"/>
    <property type="match status" value="1"/>
</dbReference>
<evidence type="ECO:0000256" key="2">
    <source>
        <dbReference type="ARBA" id="ARBA00025428"/>
    </source>
</evidence>
<proteinExistence type="inferred from homology"/>
<comment type="caution">
    <text evidence="4">The sequence shown here is derived from an EMBL/GenBank/DDBJ whole genome shotgun (WGS) entry which is preliminary data.</text>
</comment>
<dbReference type="Gene3D" id="3.10.690.10">
    <property type="entry name" value="Bifunctional nuclease domain"/>
    <property type="match status" value="1"/>
</dbReference>
<evidence type="ECO:0000313" key="4">
    <source>
        <dbReference type="EMBL" id="GJQ09084.1"/>
    </source>
</evidence>
<comment type="similarity">
    <text evidence="1">Belongs to the bifunctional nuclease family.</text>
</comment>
<protein>
    <recommendedName>
        <fullName evidence="3">BFN domain-containing protein</fullName>
    </recommendedName>
</protein>
<dbReference type="PROSITE" id="PS51658">
    <property type="entry name" value="BFN"/>
    <property type="match status" value="1"/>
</dbReference>
<evidence type="ECO:0000259" key="3">
    <source>
        <dbReference type="PROSITE" id="PS51658"/>
    </source>
</evidence>
<dbReference type="OrthoDB" id="566255at2759"/>
<comment type="function">
    <text evidence="2">Bifunctional nuclease with both RNase and DNase activities. Involved in basal defense response. Participates in abscisic acid-derived callose deposition following infection by a necrotrophic pathogen.</text>
</comment>
<gene>
    <name evidence="4" type="ORF">GpartN1_g875.t1</name>
</gene>
<dbReference type="AlphaFoldDB" id="A0A9C7UMW9"/>
<feature type="domain" description="BFN" evidence="3">
    <location>
        <begin position="64"/>
        <end position="198"/>
    </location>
</feature>
<dbReference type="GO" id="GO:0004518">
    <property type="term" value="F:nuclease activity"/>
    <property type="evidence" value="ECO:0007669"/>
    <property type="project" value="InterPro"/>
</dbReference>
<evidence type="ECO:0000313" key="5">
    <source>
        <dbReference type="Proteomes" id="UP001061958"/>
    </source>
</evidence>
<dbReference type="InterPro" id="IPR001943">
    <property type="entry name" value="UVR_dom"/>
</dbReference>
<dbReference type="EMBL" id="BQMJ01000006">
    <property type="protein sequence ID" value="GJQ09084.1"/>
    <property type="molecule type" value="Genomic_DNA"/>
</dbReference>
<dbReference type="SUPFAM" id="SSF103256">
    <property type="entry name" value="Hypothetical protein TM0160"/>
    <property type="match status" value="1"/>
</dbReference>
<accession>A0A9C7UMW9</accession>
<dbReference type="Pfam" id="PF02577">
    <property type="entry name" value="BFN_dom"/>
    <property type="match status" value="1"/>
</dbReference>
<reference evidence="4" key="2">
    <citation type="submission" date="2022-01" db="EMBL/GenBank/DDBJ databases">
        <authorList>
            <person name="Hirooka S."/>
            <person name="Miyagishima S.Y."/>
        </authorList>
    </citation>
    <scope>NUCLEOTIDE SEQUENCE</scope>
    <source>
        <strain evidence="4">NBRC 102759</strain>
    </source>
</reference>
<organism evidence="4 5">
    <name type="scientific">Galdieria partita</name>
    <dbReference type="NCBI Taxonomy" id="83374"/>
    <lineage>
        <taxon>Eukaryota</taxon>
        <taxon>Rhodophyta</taxon>
        <taxon>Bangiophyceae</taxon>
        <taxon>Galdieriales</taxon>
        <taxon>Galdieriaceae</taxon>
        <taxon>Galdieria</taxon>
    </lineage>
</organism>
<name>A0A9C7UMW9_9RHOD</name>
<sequence>MATCLYCPIWYGYQSICTSSALVNFRHRCFQSRRSYYLKKRPPSWHLVSLSEDFQTATWSPENDPKYVLGRVCAVGSYLQGHIVLIHCPKDPYWMLPILIGNVEAQSIALALSGVKAPRPSTYDLFYRLLLIQGAKIVKAAITHVSQKALYARIWIKCGNNVEKWIEARPSDALNIGIRFGCDLYVNQLVLRHSGERLEKMQKEIASSFVRILYPESFVELVSRKTVNAVVFQLVNEAKYSSQVLKWRAILDVSKRIQDSLLLSEAREKLNTIYPIDEWRERIKEAVSKEDYEMAAYYRDQIIEWLLEQKYKEDWNDRKDED</sequence>
<dbReference type="InterPro" id="IPR036104">
    <property type="entry name" value="BFN_sf"/>
</dbReference>
<dbReference type="Proteomes" id="UP001061958">
    <property type="component" value="Unassembled WGS sequence"/>
</dbReference>
<dbReference type="InterPro" id="IPR003729">
    <property type="entry name" value="Bi_nuclease_dom"/>
</dbReference>
<reference evidence="4" key="1">
    <citation type="journal article" date="2022" name="Proc. Natl. Acad. Sci. U.S.A.">
        <title>Life cycle and functional genomics of the unicellular red alga Galdieria for elucidating algal and plant evolution and industrial use.</title>
        <authorList>
            <person name="Hirooka S."/>
            <person name="Itabashi T."/>
            <person name="Ichinose T.M."/>
            <person name="Onuma R."/>
            <person name="Fujiwara T."/>
            <person name="Yamashita S."/>
            <person name="Jong L.W."/>
            <person name="Tomita R."/>
            <person name="Iwane A.H."/>
            <person name="Miyagishima S.Y."/>
        </authorList>
    </citation>
    <scope>NUCLEOTIDE SEQUENCE</scope>
    <source>
        <strain evidence="4">NBRC 102759</strain>
    </source>
</reference>
<keyword evidence="5" id="KW-1185">Reference proteome</keyword>
<evidence type="ECO:0000256" key="1">
    <source>
        <dbReference type="ARBA" id="ARBA00009095"/>
    </source>
</evidence>